<evidence type="ECO:0000313" key="1">
    <source>
        <dbReference type="EMBL" id="OGN08146.1"/>
    </source>
</evidence>
<organism evidence="1 2">
    <name type="scientific">Candidatus Yanofskybacteria bacterium RIFCSPHIGHO2_01_FULL_45_42</name>
    <dbReference type="NCBI Taxonomy" id="1802671"/>
    <lineage>
        <taxon>Bacteria</taxon>
        <taxon>Candidatus Yanofskyibacteriota</taxon>
    </lineage>
</organism>
<protein>
    <submittedName>
        <fullName evidence="1">Uncharacterized protein</fullName>
    </submittedName>
</protein>
<dbReference type="EMBL" id="MGJL01000010">
    <property type="protein sequence ID" value="OGN08146.1"/>
    <property type="molecule type" value="Genomic_DNA"/>
</dbReference>
<sequence>MPNAMVGDMPRRDLGIFTDTVLKLRDQVRTFDELDAFNKGRNPFPSGKPTGKARKVVEEWSELYDHLFGYKLDMSGIYVPAKVAGIERLIVEAEGITTQMAFDKAKELFPCWKCTDESLDKVVYNLYPRRGSIGYWARDRVEADEEYRNVCAEDMLMKKRISGIGLRGRILYEIKFFKETGKHLDINNGTICSSSRYLDGYVPLVLWHSYGGKMYVSRIRPQDAYDSWRVREAVS</sequence>
<evidence type="ECO:0000313" key="2">
    <source>
        <dbReference type="Proteomes" id="UP000178023"/>
    </source>
</evidence>
<comment type="caution">
    <text evidence="1">The sequence shown here is derived from an EMBL/GenBank/DDBJ whole genome shotgun (WGS) entry which is preliminary data.</text>
</comment>
<accession>A0A1F8F7A8</accession>
<dbReference type="Proteomes" id="UP000178023">
    <property type="component" value="Unassembled WGS sequence"/>
</dbReference>
<name>A0A1F8F7A8_9BACT</name>
<proteinExistence type="predicted"/>
<reference evidence="1 2" key="1">
    <citation type="journal article" date="2016" name="Nat. Commun.">
        <title>Thousands of microbial genomes shed light on interconnected biogeochemical processes in an aquifer system.</title>
        <authorList>
            <person name="Anantharaman K."/>
            <person name="Brown C.T."/>
            <person name="Hug L.A."/>
            <person name="Sharon I."/>
            <person name="Castelle C.J."/>
            <person name="Probst A.J."/>
            <person name="Thomas B.C."/>
            <person name="Singh A."/>
            <person name="Wilkins M.J."/>
            <person name="Karaoz U."/>
            <person name="Brodie E.L."/>
            <person name="Williams K.H."/>
            <person name="Hubbard S.S."/>
            <person name="Banfield J.F."/>
        </authorList>
    </citation>
    <scope>NUCLEOTIDE SEQUENCE [LARGE SCALE GENOMIC DNA]</scope>
</reference>
<gene>
    <name evidence="1" type="ORF">A2750_03225</name>
</gene>
<dbReference type="AlphaFoldDB" id="A0A1F8F7A8"/>